<organism evidence="2 3">
    <name type="scientific">Colletotrichum navitas</name>
    <dbReference type="NCBI Taxonomy" id="681940"/>
    <lineage>
        <taxon>Eukaryota</taxon>
        <taxon>Fungi</taxon>
        <taxon>Dikarya</taxon>
        <taxon>Ascomycota</taxon>
        <taxon>Pezizomycotina</taxon>
        <taxon>Sordariomycetes</taxon>
        <taxon>Hypocreomycetidae</taxon>
        <taxon>Glomerellales</taxon>
        <taxon>Glomerellaceae</taxon>
        <taxon>Colletotrichum</taxon>
        <taxon>Colletotrichum graminicola species complex</taxon>
    </lineage>
</organism>
<feature type="compositionally biased region" description="Basic and acidic residues" evidence="1">
    <location>
        <begin position="41"/>
        <end position="68"/>
    </location>
</feature>
<evidence type="ECO:0000313" key="3">
    <source>
        <dbReference type="Proteomes" id="UP001230504"/>
    </source>
</evidence>
<evidence type="ECO:0000313" key="2">
    <source>
        <dbReference type="EMBL" id="KAK1596580.1"/>
    </source>
</evidence>
<evidence type="ECO:0000256" key="1">
    <source>
        <dbReference type="SAM" id="MobiDB-lite"/>
    </source>
</evidence>
<dbReference type="AlphaFoldDB" id="A0AAD8Q611"/>
<comment type="caution">
    <text evidence="2">The sequence shown here is derived from an EMBL/GenBank/DDBJ whole genome shotgun (WGS) entry which is preliminary data.</text>
</comment>
<proteinExistence type="predicted"/>
<reference evidence="2" key="1">
    <citation type="submission" date="2021-06" db="EMBL/GenBank/DDBJ databases">
        <title>Comparative genomics, transcriptomics and evolutionary studies reveal genomic signatures of adaptation to plant cell wall in hemibiotrophic fungi.</title>
        <authorList>
            <consortium name="DOE Joint Genome Institute"/>
            <person name="Baroncelli R."/>
            <person name="Diaz J.F."/>
            <person name="Benocci T."/>
            <person name="Peng M."/>
            <person name="Battaglia E."/>
            <person name="Haridas S."/>
            <person name="Andreopoulos W."/>
            <person name="Labutti K."/>
            <person name="Pangilinan J."/>
            <person name="Floch G.L."/>
            <person name="Makela M.R."/>
            <person name="Henrissat B."/>
            <person name="Grigoriev I.V."/>
            <person name="Crouch J.A."/>
            <person name="De Vries R.P."/>
            <person name="Sukno S.A."/>
            <person name="Thon M.R."/>
        </authorList>
    </citation>
    <scope>NUCLEOTIDE SEQUENCE</scope>
    <source>
        <strain evidence="2">CBS 125086</strain>
    </source>
</reference>
<name>A0AAD8Q611_9PEZI</name>
<gene>
    <name evidence="2" type="ORF">LY79DRAFT_48391</name>
</gene>
<feature type="region of interest" description="Disordered" evidence="1">
    <location>
        <begin position="41"/>
        <end position="96"/>
    </location>
</feature>
<dbReference type="EMBL" id="JAHLJV010000011">
    <property type="protein sequence ID" value="KAK1596580.1"/>
    <property type="molecule type" value="Genomic_DNA"/>
</dbReference>
<dbReference type="GeneID" id="85437520"/>
<accession>A0AAD8Q611</accession>
<protein>
    <submittedName>
        <fullName evidence="2">Uncharacterized protein</fullName>
    </submittedName>
</protein>
<dbReference type="Proteomes" id="UP001230504">
    <property type="component" value="Unassembled WGS sequence"/>
</dbReference>
<dbReference type="RefSeq" id="XP_060417433.1">
    <property type="nucleotide sequence ID" value="XM_060553280.1"/>
</dbReference>
<sequence length="96" mass="11011">MMFSSAVSDLVDRRIQCRGGIRFWIHGTRPARKSRLIAVSRQEKDERKRNLDTHKKKLDMGNHFDMAKRPMGGPSIPSCFPAMSSLHGARKHMNHP</sequence>
<keyword evidence="3" id="KW-1185">Reference proteome</keyword>